<evidence type="ECO:0000259" key="7">
    <source>
        <dbReference type="SMART" id="SM00865"/>
    </source>
</evidence>
<evidence type="ECO:0000256" key="4">
    <source>
        <dbReference type="HAMAP-Rule" id="MF_00909"/>
    </source>
</evidence>
<comment type="similarity">
    <text evidence="1 4">Belongs to the FtsZ family.</text>
</comment>
<reference evidence="9" key="1">
    <citation type="journal article" date="2019" name="Int. J. Syst. Evol. Microbiol.">
        <title>The Global Catalogue of Microorganisms (GCM) 10K type strain sequencing project: providing services to taxonomists for standard genome sequencing and annotation.</title>
        <authorList>
            <consortium name="The Broad Institute Genomics Platform"/>
            <consortium name="The Broad Institute Genome Sequencing Center for Infectious Disease"/>
            <person name="Wu L."/>
            <person name="Ma J."/>
        </authorList>
    </citation>
    <scope>NUCLEOTIDE SEQUENCE [LARGE SCALE GENOMIC DNA]</scope>
    <source>
        <strain evidence="9">JCM 17927</strain>
    </source>
</reference>
<feature type="domain" description="Tubulin/FtsZ 2-layer sandwich" evidence="7">
    <location>
        <begin position="207"/>
        <end position="328"/>
    </location>
</feature>
<sequence length="464" mass="50597">MLDHGYTYEIPDDNQPIIKVIGVGGGGSNAVKHMVEMEIKDVDFAVCNTDRQALLSSPVKTRLQLGAGLGAGTDPEVGREAAEASIEDLRHLLGKPVEMVFITAGMGGGTGTGAAPVVAQLAREMGLLTVAIVTAPYKYEGSDKKEQAMKGIELLKKSCDTVLVVLNDKLAELYGKLPLRKAFAHADNVLATAVKSIAEIITTRGDVNADFMDVKKVLQNAGQSVMGSADAEGEERALQAIQEALNSPLLNDRDIRGAKRILLTISSSSEYEVTLDEQTVISDYILSKIGEEARMFKLGAIFDDSLGPRLRVTVIAAGFDTMNEFKESLGKPVVELTPEPEPEEDPVVDEVELSESEEPEEELVGVDPMEMVSSAERERVTPTNPVFVHAPTSTINNMHSFADVLIAEERPEDSVQIQQMINGFLNNRYTERELDTPTYQRHKVNLHELPLGAENELVRMRLND</sequence>
<dbReference type="HAMAP" id="MF_00909">
    <property type="entry name" value="FtsZ"/>
    <property type="match status" value="1"/>
</dbReference>
<dbReference type="InterPro" id="IPR008280">
    <property type="entry name" value="Tub_FtsZ_C"/>
</dbReference>
<keyword evidence="9" id="KW-1185">Reference proteome</keyword>
<comment type="function">
    <text evidence="4">Essential cell division protein that forms a contractile ring structure (Z ring) at the future cell division site. The regulation of the ring assembly controls the timing and the location of cell division. One of the functions of the FtsZ ring is to recruit other cell division proteins to the septum to produce a new cell wall between the dividing cells. Binds GTP and shows GTPase activity.</text>
</comment>
<dbReference type="SMART" id="SM00864">
    <property type="entry name" value="Tubulin"/>
    <property type="match status" value="1"/>
</dbReference>
<dbReference type="SUPFAM" id="SSF55307">
    <property type="entry name" value="Tubulin C-terminal domain-like"/>
    <property type="match status" value="1"/>
</dbReference>
<evidence type="ECO:0000256" key="5">
    <source>
        <dbReference type="NCBIfam" id="TIGR00065"/>
    </source>
</evidence>
<comment type="subunit">
    <text evidence="4">Homodimer. Polymerizes to form a dynamic ring structure in a strictly GTP-dependent manner. Interacts directly with several other division proteins.</text>
</comment>
<keyword evidence="2 4" id="KW-0547">Nucleotide-binding</keyword>
<keyword evidence="4" id="KW-0132">Cell division</keyword>
<evidence type="ECO:0000313" key="8">
    <source>
        <dbReference type="EMBL" id="GAA4468113.1"/>
    </source>
</evidence>
<dbReference type="Proteomes" id="UP001501175">
    <property type="component" value="Unassembled WGS sequence"/>
</dbReference>
<keyword evidence="4" id="KW-0131">Cell cycle</keyword>
<keyword evidence="4" id="KW-0963">Cytoplasm</keyword>
<dbReference type="EMBL" id="BAABHD010000083">
    <property type="protein sequence ID" value="GAA4468113.1"/>
    <property type="molecule type" value="Genomic_DNA"/>
</dbReference>
<dbReference type="InterPro" id="IPR045061">
    <property type="entry name" value="FtsZ/CetZ"/>
</dbReference>
<evidence type="ECO:0000256" key="2">
    <source>
        <dbReference type="ARBA" id="ARBA00022741"/>
    </source>
</evidence>
<evidence type="ECO:0000313" key="9">
    <source>
        <dbReference type="Proteomes" id="UP001501175"/>
    </source>
</evidence>
<name>A0ABP8NMP8_9BACT</name>
<dbReference type="RefSeq" id="WP_345248807.1">
    <property type="nucleotide sequence ID" value="NZ_BAABHD010000083.1"/>
</dbReference>
<dbReference type="PANTHER" id="PTHR30314">
    <property type="entry name" value="CELL DIVISION PROTEIN FTSZ-RELATED"/>
    <property type="match status" value="1"/>
</dbReference>
<dbReference type="PANTHER" id="PTHR30314:SF3">
    <property type="entry name" value="MITOCHONDRIAL DIVISION PROTEIN FSZA"/>
    <property type="match status" value="1"/>
</dbReference>
<feature type="binding site" evidence="4">
    <location>
        <begin position="109"/>
        <end position="111"/>
    </location>
    <ligand>
        <name>GTP</name>
        <dbReference type="ChEBI" id="CHEBI:37565"/>
    </ligand>
</feature>
<dbReference type="InterPro" id="IPR024757">
    <property type="entry name" value="FtsZ_C"/>
</dbReference>
<feature type="binding site" evidence="4">
    <location>
        <position position="187"/>
    </location>
    <ligand>
        <name>GTP</name>
        <dbReference type="ChEBI" id="CHEBI:37565"/>
    </ligand>
</feature>
<proteinExistence type="inferred from homology"/>
<feature type="binding site" evidence="4">
    <location>
        <position position="144"/>
    </location>
    <ligand>
        <name>GTP</name>
        <dbReference type="ChEBI" id="CHEBI:37565"/>
    </ligand>
</feature>
<dbReference type="PRINTS" id="PR00423">
    <property type="entry name" value="CELLDVISFTSZ"/>
</dbReference>
<dbReference type="SUPFAM" id="SSF52490">
    <property type="entry name" value="Tubulin nucleotide-binding domain-like"/>
    <property type="match status" value="1"/>
</dbReference>
<keyword evidence="3 4" id="KW-0342">GTP-binding</keyword>
<dbReference type="InterPro" id="IPR037103">
    <property type="entry name" value="Tubulin/FtsZ-like_C"/>
</dbReference>
<dbReference type="Gene3D" id="3.30.1330.20">
    <property type="entry name" value="Tubulin/FtsZ, C-terminal domain"/>
    <property type="match status" value="1"/>
</dbReference>
<feature type="binding site" evidence="4">
    <location>
        <begin position="25"/>
        <end position="29"/>
    </location>
    <ligand>
        <name>GTP</name>
        <dbReference type="ChEBI" id="CHEBI:37565"/>
    </ligand>
</feature>
<comment type="subcellular location">
    <subcellularLocation>
        <location evidence="4">Cytoplasm</location>
    </subcellularLocation>
    <text evidence="4">Assembles at midcell at the inner surface of the cytoplasmic membrane.</text>
</comment>
<dbReference type="SMART" id="SM00865">
    <property type="entry name" value="Tubulin_C"/>
    <property type="match status" value="1"/>
</dbReference>
<dbReference type="Pfam" id="PF00091">
    <property type="entry name" value="Tubulin"/>
    <property type="match status" value="1"/>
</dbReference>
<dbReference type="CDD" id="cd02201">
    <property type="entry name" value="FtsZ_type1"/>
    <property type="match status" value="1"/>
</dbReference>
<keyword evidence="4" id="KW-0717">Septation</keyword>
<organism evidence="8 9">
    <name type="scientific">Nibrella saemangeumensis</name>
    <dbReference type="NCBI Taxonomy" id="1084526"/>
    <lineage>
        <taxon>Bacteria</taxon>
        <taxon>Pseudomonadati</taxon>
        <taxon>Bacteroidota</taxon>
        <taxon>Cytophagia</taxon>
        <taxon>Cytophagales</taxon>
        <taxon>Spirosomataceae</taxon>
        <taxon>Nibrella</taxon>
    </lineage>
</organism>
<dbReference type="InterPro" id="IPR018316">
    <property type="entry name" value="Tubulin/FtsZ_2-layer-sand-dom"/>
</dbReference>
<comment type="caution">
    <text evidence="8">The sequence shown here is derived from an EMBL/GenBank/DDBJ whole genome shotgun (WGS) entry which is preliminary data.</text>
</comment>
<protein>
    <recommendedName>
        <fullName evidence="4 5">Cell division protein FtsZ</fullName>
    </recommendedName>
</protein>
<dbReference type="Gene3D" id="3.40.50.1440">
    <property type="entry name" value="Tubulin/FtsZ, GTPase domain"/>
    <property type="match status" value="1"/>
</dbReference>
<evidence type="ECO:0000256" key="1">
    <source>
        <dbReference type="ARBA" id="ARBA00009690"/>
    </source>
</evidence>
<dbReference type="Pfam" id="PF12327">
    <property type="entry name" value="FtsZ_C"/>
    <property type="match status" value="1"/>
</dbReference>
<dbReference type="InterPro" id="IPR036525">
    <property type="entry name" value="Tubulin/FtsZ_GTPase_sf"/>
</dbReference>
<dbReference type="InterPro" id="IPR003008">
    <property type="entry name" value="Tubulin_FtsZ_GTPase"/>
</dbReference>
<dbReference type="NCBIfam" id="TIGR00065">
    <property type="entry name" value="ftsZ"/>
    <property type="match status" value="1"/>
</dbReference>
<feature type="domain" description="Tubulin/FtsZ GTPase" evidence="6">
    <location>
        <begin position="17"/>
        <end position="205"/>
    </location>
</feature>
<gene>
    <name evidence="4" type="primary">ftsZ</name>
    <name evidence="8" type="ORF">GCM10023189_52880</name>
</gene>
<accession>A0ABP8NMP8</accession>
<dbReference type="InterPro" id="IPR000158">
    <property type="entry name" value="Cell_div_FtsZ"/>
</dbReference>
<feature type="binding site" evidence="4">
    <location>
        <position position="140"/>
    </location>
    <ligand>
        <name>GTP</name>
        <dbReference type="ChEBI" id="CHEBI:37565"/>
    </ligand>
</feature>
<evidence type="ECO:0000256" key="3">
    <source>
        <dbReference type="ARBA" id="ARBA00023134"/>
    </source>
</evidence>
<evidence type="ECO:0000259" key="6">
    <source>
        <dbReference type="SMART" id="SM00864"/>
    </source>
</evidence>